<feature type="region of interest" description="Disordered" evidence="1">
    <location>
        <begin position="33"/>
        <end position="104"/>
    </location>
</feature>
<organism evidence="2">
    <name type="scientific">Clastoptera arizonana</name>
    <name type="common">Arizona spittle bug</name>
    <dbReference type="NCBI Taxonomy" id="38151"/>
    <lineage>
        <taxon>Eukaryota</taxon>
        <taxon>Metazoa</taxon>
        <taxon>Ecdysozoa</taxon>
        <taxon>Arthropoda</taxon>
        <taxon>Hexapoda</taxon>
        <taxon>Insecta</taxon>
        <taxon>Pterygota</taxon>
        <taxon>Neoptera</taxon>
        <taxon>Paraneoptera</taxon>
        <taxon>Hemiptera</taxon>
        <taxon>Auchenorrhyncha</taxon>
        <taxon>Cercopoidea</taxon>
        <taxon>Clastopteridae</taxon>
        <taxon>Clastoptera</taxon>
    </lineage>
</organism>
<sequence length="293" mass="32590">MAFAKKNSKPNALFSYTPTKTIKNKDSVNQILYNKNDIPDSGRSMYKPSPKESNEDKPVRGFILPGKNIATTSKRPLRRSQSAHSLLTNSPSTKKMRSGAQIDSPNKFKTLTKSESISDELNKKIQSIHSKTPLQSPSISMSEPRLHKCQINLKSSNSVHKILVSSSMKLRNSENKGVSCVKTTTSNIDTTPILSNIRQIRSRFENKVVIGKPPPSPSPAKRCVRFEDYSKLAKSAKENQKIVVNYEQGNNRLKGILNPHGKVNEMSPFTPRAGTSTPINKTNKLKRSISSQD</sequence>
<evidence type="ECO:0000256" key="1">
    <source>
        <dbReference type="SAM" id="MobiDB-lite"/>
    </source>
</evidence>
<accession>A0A1B6E2Q9</accession>
<feature type="compositionally biased region" description="Polar residues" evidence="1">
    <location>
        <begin position="69"/>
        <end position="93"/>
    </location>
</feature>
<name>A0A1B6E2Q9_9HEMI</name>
<gene>
    <name evidence="2" type="ORF">g.24652</name>
</gene>
<protein>
    <submittedName>
        <fullName evidence="2">Uncharacterized protein</fullName>
    </submittedName>
</protein>
<reference evidence="2" key="1">
    <citation type="submission" date="2015-12" db="EMBL/GenBank/DDBJ databases">
        <title>De novo transcriptome assembly of four potential Pierce s Disease insect vectors from Arizona vineyards.</title>
        <authorList>
            <person name="Tassone E.E."/>
        </authorList>
    </citation>
    <scope>NUCLEOTIDE SEQUENCE</scope>
</reference>
<dbReference type="AlphaFoldDB" id="A0A1B6E2Q9"/>
<feature type="compositionally biased region" description="Polar residues" evidence="1">
    <location>
        <begin position="273"/>
        <end position="293"/>
    </location>
</feature>
<feature type="region of interest" description="Disordered" evidence="1">
    <location>
        <begin position="260"/>
        <end position="293"/>
    </location>
</feature>
<feature type="compositionally biased region" description="Basic and acidic residues" evidence="1">
    <location>
        <begin position="49"/>
        <end position="59"/>
    </location>
</feature>
<feature type="non-terminal residue" evidence="2">
    <location>
        <position position="293"/>
    </location>
</feature>
<dbReference type="EMBL" id="GEDC01005107">
    <property type="protein sequence ID" value="JAS32191.1"/>
    <property type="molecule type" value="Transcribed_RNA"/>
</dbReference>
<evidence type="ECO:0000313" key="2">
    <source>
        <dbReference type="EMBL" id="JAS32191.1"/>
    </source>
</evidence>
<proteinExistence type="predicted"/>